<sequence>QLLSKLGSEVSEQFLLLNLLPKNLADMYLSGELVLLNLNYWSLRPLGFYIDSNSIVSYLSERKLVDFNKLDKPIELIKLCSNFFDVLGKIKPFFSEDILLGNFSDFLFKSISSNENSETLINFLNSKIMNHSNRIYDQKSHLSLELSSSDVFRDSDDFNSKTPSISYFLGRLFNQIDQNDGFSCPQIVFDYSLLPDNKSGYEFLRETINSRHSNDVIFSLNNDLSLLNSTLINVNKNNTKEEPKGRVVLDKILINLHNIADNSKQNDSL</sequence>
<proteinExistence type="predicted"/>
<name>X0UJ46_9ZZZZ</name>
<reference evidence="1" key="1">
    <citation type="journal article" date="2014" name="Front. Microbiol.">
        <title>High frequency of phylogenetically diverse reductive dehalogenase-homologous genes in deep subseafloor sedimentary metagenomes.</title>
        <authorList>
            <person name="Kawai M."/>
            <person name="Futagami T."/>
            <person name="Toyoda A."/>
            <person name="Takaki Y."/>
            <person name="Nishi S."/>
            <person name="Hori S."/>
            <person name="Arai W."/>
            <person name="Tsubouchi T."/>
            <person name="Morono Y."/>
            <person name="Uchiyama I."/>
            <person name="Ito T."/>
            <person name="Fujiyama A."/>
            <person name="Inagaki F."/>
            <person name="Takami H."/>
        </authorList>
    </citation>
    <scope>NUCLEOTIDE SEQUENCE</scope>
    <source>
        <strain evidence="1">Expedition CK06-06</strain>
    </source>
</reference>
<gene>
    <name evidence="1" type="ORF">S01H1_38530</name>
</gene>
<protein>
    <submittedName>
        <fullName evidence="1">Uncharacterized protein</fullName>
    </submittedName>
</protein>
<dbReference type="EMBL" id="BARS01024263">
    <property type="protein sequence ID" value="GAG05814.1"/>
    <property type="molecule type" value="Genomic_DNA"/>
</dbReference>
<feature type="non-terminal residue" evidence="1">
    <location>
        <position position="269"/>
    </location>
</feature>
<comment type="caution">
    <text evidence="1">The sequence shown here is derived from an EMBL/GenBank/DDBJ whole genome shotgun (WGS) entry which is preliminary data.</text>
</comment>
<dbReference type="Gene3D" id="3.20.70.20">
    <property type="match status" value="1"/>
</dbReference>
<organism evidence="1">
    <name type="scientific">marine sediment metagenome</name>
    <dbReference type="NCBI Taxonomy" id="412755"/>
    <lineage>
        <taxon>unclassified sequences</taxon>
        <taxon>metagenomes</taxon>
        <taxon>ecological metagenomes</taxon>
    </lineage>
</organism>
<feature type="non-terminal residue" evidence="1">
    <location>
        <position position="1"/>
    </location>
</feature>
<accession>X0UJ46</accession>
<dbReference type="AlphaFoldDB" id="X0UJ46"/>
<evidence type="ECO:0000313" key="1">
    <source>
        <dbReference type="EMBL" id="GAG05814.1"/>
    </source>
</evidence>